<evidence type="ECO:0000313" key="4">
    <source>
        <dbReference type="Proteomes" id="UP000240400"/>
    </source>
</evidence>
<reference evidence="2 4" key="1">
    <citation type="journal article" date="2016" name="Front. Microbiol.">
        <title>Comprehensive Phylogenetic Analysis of Bovine Non-aureus Staphylococci Species Based on Whole-Genome Sequencing.</title>
        <authorList>
            <person name="Naushad S."/>
            <person name="Barkema H.W."/>
            <person name="Luby C."/>
            <person name="Condas L.A."/>
            <person name="Nobrega D.B."/>
            <person name="Carson D.A."/>
            <person name="De Buck J."/>
        </authorList>
    </citation>
    <scope>NUCLEOTIDE SEQUENCE [LARGE SCALE GENOMIC DNA]</scope>
    <source>
        <strain evidence="2 4">SNUC 4337</strain>
    </source>
</reference>
<organism evidence="2 4">
    <name type="scientific">Staphylococcus nepalensis</name>
    <dbReference type="NCBI Taxonomy" id="214473"/>
    <lineage>
        <taxon>Bacteria</taxon>
        <taxon>Bacillati</taxon>
        <taxon>Bacillota</taxon>
        <taxon>Bacilli</taxon>
        <taxon>Bacillales</taxon>
        <taxon>Staphylococcaceae</taxon>
        <taxon>Staphylococcus</taxon>
    </lineage>
</organism>
<evidence type="ECO:0000313" key="3">
    <source>
        <dbReference type="EMBL" id="SUM54418.1"/>
    </source>
</evidence>
<dbReference type="GeneID" id="66776109"/>
<dbReference type="AlphaFoldDB" id="A0A291JJ44"/>
<gene>
    <name evidence="2" type="ORF">BUZ61_05620</name>
    <name evidence="1" type="ORF">J3T88_07340</name>
    <name evidence="3" type="ORF">NCTC13834_00704</name>
</gene>
<dbReference type="EMBL" id="JAFNLT010000005">
    <property type="protein sequence ID" value="MBO1227141.1"/>
    <property type="molecule type" value="Genomic_DNA"/>
</dbReference>
<evidence type="ECO:0000313" key="2">
    <source>
        <dbReference type="EMBL" id="PTK59475.1"/>
    </source>
</evidence>
<dbReference type="Proteomes" id="UP000664081">
    <property type="component" value="Unassembled WGS sequence"/>
</dbReference>
<dbReference type="OrthoDB" id="2397929at2"/>
<reference evidence="2" key="2">
    <citation type="submission" date="2018-03" db="EMBL/GenBank/DDBJ databases">
        <authorList>
            <person name="Keele B.F."/>
        </authorList>
    </citation>
    <scope>NUCLEOTIDE SEQUENCE</scope>
    <source>
        <strain evidence="2">SNUC 4337</strain>
    </source>
</reference>
<evidence type="ECO:0000313" key="6">
    <source>
        <dbReference type="Proteomes" id="UP000664081"/>
    </source>
</evidence>
<reference evidence="1 6" key="4">
    <citation type="submission" date="2021-03" db="EMBL/GenBank/DDBJ databases">
        <title>Staphylococci and Mammaliicocci in bats.</title>
        <authorList>
            <person name="Fountain K."/>
        </authorList>
    </citation>
    <scope>NUCLEOTIDE SEQUENCE [LARGE SCALE GENOMIC DNA]</scope>
    <source>
        <strain evidence="1 6">18_1_E_SW</strain>
    </source>
</reference>
<dbReference type="EMBL" id="UHDS01000001">
    <property type="protein sequence ID" value="SUM54418.1"/>
    <property type="molecule type" value="Genomic_DNA"/>
</dbReference>
<dbReference type="EMBL" id="PZHR01000021">
    <property type="protein sequence ID" value="PTK59475.1"/>
    <property type="molecule type" value="Genomic_DNA"/>
</dbReference>
<keyword evidence="6" id="KW-1185">Reference proteome</keyword>
<reference evidence="3 5" key="3">
    <citation type="submission" date="2018-06" db="EMBL/GenBank/DDBJ databases">
        <authorList>
            <consortium name="Pathogen Informatics"/>
            <person name="Doyle S."/>
        </authorList>
    </citation>
    <scope>NUCLEOTIDE SEQUENCE [LARGE SCALE GENOMIC DNA]</scope>
    <source>
        <strain evidence="3 5">NCTC13834</strain>
    </source>
</reference>
<evidence type="ECO:0000313" key="5">
    <source>
        <dbReference type="Proteomes" id="UP000254412"/>
    </source>
</evidence>
<evidence type="ECO:0000313" key="1">
    <source>
        <dbReference type="EMBL" id="MBO1227141.1"/>
    </source>
</evidence>
<name>A0A291JJ44_9STAP</name>
<dbReference type="Proteomes" id="UP000240400">
    <property type="component" value="Unassembled WGS sequence"/>
</dbReference>
<protein>
    <submittedName>
        <fullName evidence="2">Uncharacterized protein</fullName>
    </submittedName>
</protein>
<proteinExistence type="predicted"/>
<sequence length="109" mass="13170">MYNLEYHQLEERIHNLLNLIEVYKFAIVTQNRKKAQHKIDIEHFISQELSSFSDVSMQRFSLPHYNYYQFLVKHSNHPIEELTIGNTIKYIEAIQRHLLDIHKTLSNFL</sequence>
<dbReference type="RefSeq" id="WP_096808617.1">
    <property type="nucleotide sequence ID" value="NZ_BMCF01000001.1"/>
</dbReference>
<dbReference type="Proteomes" id="UP000254412">
    <property type="component" value="Unassembled WGS sequence"/>
</dbReference>
<dbReference type="KEGG" id="snl:BJD96_03310"/>
<accession>A0A291JJ44</accession>